<reference evidence="2 3" key="1">
    <citation type="journal article" date="2024" name="Nat. Commun.">
        <title>Phylogenomics reveals the evolutionary origins of lichenization in chlorophyte algae.</title>
        <authorList>
            <person name="Puginier C."/>
            <person name="Libourel C."/>
            <person name="Otte J."/>
            <person name="Skaloud P."/>
            <person name="Haon M."/>
            <person name="Grisel S."/>
            <person name="Petersen M."/>
            <person name="Berrin J.G."/>
            <person name="Delaux P.M."/>
            <person name="Dal Grande F."/>
            <person name="Keller J."/>
        </authorList>
    </citation>
    <scope>NUCLEOTIDE SEQUENCE [LARGE SCALE GENOMIC DNA]</scope>
    <source>
        <strain evidence="2 3">SAG 2523</strain>
    </source>
</reference>
<evidence type="ECO:0000256" key="1">
    <source>
        <dbReference type="ARBA" id="ARBA00004430"/>
    </source>
</evidence>
<gene>
    <name evidence="2" type="ORF">WJX84_005707</name>
</gene>
<dbReference type="PANTHER" id="PTHR47186:SF61">
    <property type="entry name" value="LEUCINE-RICH REPEAT-CONTAINING PROTEIN 57-RELATED"/>
    <property type="match status" value="1"/>
</dbReference>
<dbReference type="PANTHER" id="PTHR47186">
    <property type="entry name" value="LEUCINE-RICH REPEAT-CONTAINING PROTEIN 57"/>
    <property type="match status" value="1"/>
</dbReference>
<accession>A0AAW1SRZ3</accession>
<sequence>MRPLPFRSSCKSGDSTLDKAEATAPFQLQVHKGLDAHFDFLRLSFNELCGQQLLVAVSVAHGKCWRLSEDRSGAKGGLFIAQLATGSPLAGCNLADEHHTPMLALLESLLQRGSVVCQIRASAVLDMYSAVRLILRQLQQQQQQQNQAAQEDQQAAAATKTSEGCHIEANCPPSQPSGDDVQLVSDLATCYDLISPRLQSALLDAACFAEGLDATTAEALWFGTDFAATLQSLGLLKHKPQPPDRPACLHVPEFIRKLALKQADQAWARRVVPSDDALALLDFSKVDRLPHVEVVVAPPRVKLTPQMLLNLPDLRMLLAASFDKPDFRPSQAYKASNMGHMRLQNLCLLESVGPDFPSQLELPALNVLILKHIKERLPDRLPTFISLQALFIHSEFISALPPALGRLTRLQTLDCTGCTSLQGLSDSLGDLKNLTTLRLDACLQLAHLPDSLTRLCALRTLTMGACAAFQALPAGLGAMHSLAALELSGCTSLSETSESYSSLAATGLEHGPDIWLHNLRLLSKLGFCSYIDRLPERVWCVLSNHLCTLEGHTAPIIQKSGVNCDF</sequence>
<evidence type="ECO:0000313" key="2">
    <source>
        <dbReference type="EMBL" id="KAK9854209.1"/>
    </source>
</evidence>
<keyword evidence="3" id="KW-1185">Reference proteome</keyword>
<dbReference type="Proteomes" id="UP001485043">
    <property type="component" value="Unassembled WGS sequence"/>
</dbReference>
<dbReference type="SUPFAM" id="SSF52047">
    <property type="entry name" value="RNI-like"/>
    <property type="match status" value="1"/>
</dbReference>
<name>A0AAW1SRZ3_9CHLO</name>
<protein>
    <submittedName>
        <fullName evidence="2">Uncharacterized protein</fullName>
    </submittedName>
</protein>
<comment type="caution">
    <text evidence="2">The sequence shown here is derived from an EMBL/GenBank/DDBJ whole genome shotgun (WGS) entry which is preliminary data.</text>
</comment>
<proteinExistence type="predicted"/>
<dbReference type="AlphaFoldDB" id="A0AAW1SRZ3"/>
<dbReference type="GO" id="GO:0005930">
    <property type="term" value="C:axoneme"/>
    <property type="evidence" value="ECO:0007669"/>
    <property type="project" value="UniProtKB-SubCell"/>
</dbReference>
<dbReference type="EMBL" id="JALJOV010001110">
    <property type="protein sequence ID" value="KAK9854209.1"/>
    <property type="molecule type" value="Genomic_DNA"/>
</dbReference>
<evidence type="ECO:0000313" key="3">
    <source>
        <dbReference type="Proteomes" id="UP001485043"/>
    </source>
</evidence>
<dbReference type="Gene3D" id="3.80.10.10">
    <property type="entry name" value="Ribonuclease Inhibitor"/>
    <property type="match status" value="1"/>
</dbReference>
<organism evidence="2 3">
    <name type="scientific">Apatococcus fuscideae</name>
    <dbReference type="NCBI Taxonomy" id="2026836"/>
    <lineage>
        <taxon>Eukaryota</taxon>
        <taxon>Viridiplantae</taxon>
        <taxon>Chlorophyta</taxon>
        <taxon>core chlorophytes</taxon>
        <taxon>Trebouxiophyceae</taxon>
        <taxon>Chlorellales</taxon>
        <taxon>Chlorellaceae</taxon>
        <taxon>Apatococcus</taxon>
    </lineage>
</organism>
<dbReference type="InterPro" id="IPR032675">
    <property type="entry name" value="LRR_dom_sf"/>
</dbReference>
<comment type="subcellular location">
    <subcellularLocation>
        <location evidence="1">Cytoplasm</location>
        <location evidence="1">Cytoskeleton</location>
        <location evidence="1">Cilium axoneme</location>
    </subcellularLocation>
</comment>